<dbReference type="PANTHER" id="PTHR11588">
    <property type="entry name" value="TUBULIN"/>
    <property type="match status" value="1"/>
</dbReference>
<dbReference type="Pfam" id="PF00091">
    <property type="entry name" value="Tubulin"/>
    <property type="match status" value="1"/>
</dbReference>
<dbReference type="PROSITE" id="PS00227">
    <property type="entry name" value="TUBULIN"/>
    <property type="match status" value="1"/>
</dbReference>
<name>X6N9X9_RETFI</name>
<gene>
    <name evidence="8" type="ORF">RFI_14085</name>
</gene>
<keyword evidence="3 5" id="KW-0547">Nucleotide-binding</keyword>
<evidence type="ECO:0000256" key="6">
    <source>
        <dbReference type="SAM" id="MobiDB-lite"/>
    </source>
</evidence>
<evidence type="ECO:0000256" key="1">
    <source>
        <dbReference type="ARBA" id="ARBA00009636"/>
    </source>
</evidence>
<dbReference type="EMBL" id="ASPP01010213">
    <property type="protein sequence ID" value="ETO23100.1"/>
    <property type="molecule type" value="Genomic_DNA"/>
</dbReference>
<dbReference type="GO" id="GO:0005874">
    <property type="term" value="C:microtubule"/>
    <property type="evidence" value="ECO:0007669"/>
    <property type="project" value="UniProtKB-KW"/>
</dbReference>
<proteinExistence type="inferred from homology"/>
<dbReference type="SUPFAM" id="SSF52490">
    <property type="entry name" value="Tubulin nucleotide-binding domain-like"/>
    <property type="match status" value="1"/>
</dbReference>
<feature type="domain" description="Tubulin/FtsZ GTPase" evidence="7">
    <location>
        <begin position="41"/>
        <end position="224"/>
    </location>
</feature>
<evidence type="ECO:0000313" key="9">
    <source>
        <dbReference type="Proteomes" id="UP000023152"/>
    </source>
</evidence>
<dbReference type="InterPro" id="IPR003008">
    <property type="entry name" value="Tubulin_FtsZ_GTPase"/>
</dbReference>
<dbReference type="OrthoDB" id="1662883at2759"/>
<reference evidence="8 9" key="1">
    <citation type="journal article" date="2013" name="Curr. Biol.">
        <title>The Genome of the Foraminiferan Reticulomyxa filosa.</title>
        <authorList>
            <person name="Glockner G."/>
            <person name="Hulsmann N."/>
            <person name="Schleicher M."/>
            <person name="Noegel A.A."/>
            <person name="Eichinger L."/>
            <person name="Gallinger C."/>
            <person name="Pawlowski J."/>
            <person name="Sierra R."/>
            <person name="Euteneuer U."/>
            <person name="Pillet L."/>
            <person name="Moustafa A."/>
            <person name="Platzer M."/>
            <person name="Groth M."/>
            <person name="Szafranski K."/>
            <person name="Schliwa M."/>
        </authorList>
    </citation>
    <scope>NUCLEOTIDE SEQUENCE [LARGE SCALE GENOMIC DNA]</scope>
</reference>
<evidence type="ECO:0000313" key="8">
    <source>
        <dbReference type="EMBL" id="ETO23100.1"/>
    </source>
</evidence>
<dbReference type="GO" id="GO:0005525">
    <property type="term" value="F:GTP binding"/>
    <property type="evidence" value="ECO:0007669"/>
    <property type="project" value="UniProtKB-UniRule"/>
</dbReference>
<dbReference type="Proteomes" id="UP000023152">
    <property type="component" value="Unassembled WGS sequence"/>
</dbReference>
<feature type="compositionally biased region" description="Basic and acidic residues" evidence="6">
    <location>
        <begin position="79"/>
        <end position="119"/>
    </location>
</feature>
<sequence length="227" mass="25710">MKNINSHFLQTSRKQSRTLSFFGKIHKYVNFGYVNKLTKHIAVHFGQAGCQMGTTTWEQYCKEHRIDLDGTLKSRRIRSVERFKTNTEKQPEEKKDDKDNKDSKDNGKEKAKETDKDKAQPSPEVFFQQLEKNDKFVPRSVMVDLEPNVIDAIKSSAFGALFNLNTLINGKEDAANNYARGHYTIGQAIAPQVMEALRKQVECCDHCQGFLFNFAVGGGTGSGADFF</sequence>
<dbReference type="AlphaFoldDB" id="X6N9X9"/>
<dbReference type="InterPro" id="IPR036525">
    <property type="entry name" value="Tubulin/FtsZ_GTPase_sf"/>
</dbReference>
<keyword evidence="4 5" id="KW-0342">GTP-binding</keyword>
<keyword evidence="9" id="KW-1185">Reference proteome</keyword>
<evidence type="ECO:0000259" key="7">
    <source>
        <dbReference type="Pfam" id="PF00091"/>
    </source>
</evidence>
<dbReference type="InterPro" id="IPR000217">
    <property type="entry name" value="Tubulin"/>
</dbReference>
<accession>X6N9X9</accession>
<comment type="caution">
    <text evidence="8">The sequence shown here is derived from an EMBL/GenBank/DDBJ whole genome shotgun (WGS) entry which is preliminary data.</text>
</comment>
<feature type="region of interest" description="Disordered" evidence="6">
    <location>
        <begin position="79"/>
        <end position="124"/>
    </location>
</feature>
<dbReference type="PRINTS" id="PR01161">
    <property type="entry name" value="TUBULIN"/>
</dbReference>
<protein>
    <submittedName>
        <fullName evidence="8">TuBulin, Alpha family member (Tba-8)</fullName>
    </submittedName>
</protein>
<organism evidence="8 9">
    <name type="scientific">Reticulomyxa filosa</name>
    <dbReference type="NCBI Taxonomy" id="46433"/>
    <lineage>
        <taxon>Eukaryota</taxon>
        <taxon>Sar</taxon>
        <taxon>Rhizaria</taxon>
        <taxon>Retaria</taxon>
        <taxon>Foraminifera</taxon>
        <taxon>Monothalamids</taxon>
        <taxon>Reticulomyxidae</taxon>
        <taxon>Reticulomyxa</taxon>
    </lineage>
</organism>
<keyword evidence="2 5" id="KW-0493">Microtubule</keyword>
<evidence type="ECO:0000256" key="2">
    <source>
        <dbReference type="ARBA" id="ARBA00022701"/>
    </source>
</evidence>
<comment type="similarity">
    <text evidence="1 5">Belongs to the tubulin family.</text>
</comment>
<dbReference type="InterPro" id="IPR017975">
    <property type="entry name" value="Tubulin_CS"/>
</dbReference>
<dbReference type="Gene3D" id="3.40.50.1440">
    <property type="entry name" value="Tubulin/FtsZ, GTPase domain"/>
    <property type="match status" value="1"/>
</dbReference>
<evidence type="ECO:0000256" key="3">
    <source>
        <dbReference type="ARBA" id="ARBA00022741"/>
    </source>
</evidence>
<dbReference type="GO" id="GO:0007017">
    <property type="term" value="P:microtubule-based process"/>
    <property type="evidence" value="ECO:0007669"/>
    <property type="project" value="InterPro"/>
</dbReference>
<evidence type="ECO:0000256" key="5">
    <source>
        <dbReference type="RuleBase" id="RU000352"/>
    </source>
</evidence>
<evidence type="ECO:0000256" key="4">
    <source>
        <dbReference type="ARBA" id="ARBA00023134"/>
    </source>
</evidence>